<gene>
    <name evidence="18" type="ORF">NE237_014369</name>
</gene>
<keyword evidence="19" id="KW-1185">Reference proteome</keyword>
<dbReference type="InterPro" id="IPR044600">
    <property type="entry name" value="ATL1/ATL16-like"/>
</dbReference>
<evidence type="ECO:0000256" key="1">
    <source>
        <dbReference type="ARBA" id="ARBA00000900"/>
    </source>
</evidence>
<comment type="caution">
    <text evidence="18">The sequence shown here is derived from an EMBL/GenBank/DDBJ whole genome shotgun (WGS) entry which is preliminary data.</text>
</comment>
<dbReference type="OrthoDB" id="8062037at2759"/>
<feature type="compositionally biased region" description="Polar residues" evidence="15">
    <location>
        <begin position="286"/>
        <end position="300"/>
    </location>
</feature>
<comment type="similarity">
    <text evidence="13">Belongs to the RING-type zinc finger family. ATL subfamily.</text>
</comment>
<dbReference type="SMART" id="SM00184">
    <property type="entry name" value="RING"/>
    <property type="match status" value="1"/>
</dbReference>
<comment type="subcellular location">
    <subcellularLocation>
        <location evidence="2">Membrane</location>
        <topology evidence="2">Single-pass membrane protein</topology>
    </subcellularLocation>
</comment>
<evidence type="ECO:0000256" key="8">
    <source>
        <dbReference type="ARBA" id="ARBA00022771"/>
    </source>
</evidence>
<dbReference type="EC" id="2.3.2.27" evidence="4"/>
<sequence length="362" mass="39166">MSSTKNEGAGGDPRSYSNSPSSSYALSGKIMLSAVIILFAVVIVIICLHIYARWFLIRERSRQLSRRRRRRQRTHIIFSFEPSGTSADSVFVPSRGLDESVLKSLPTFVYSSAAHGGGAGGVLECAVCLSEFEDDEKGRLLPKCNHSFHIECIDMWFHSHSTCPLCRTPVGLEIPAAAAAASAAALPNESPVEVAVKVDEPEAGPSYGMCPSCRHDKDETGCSSSSSSFLPSSSSAASSSLGTRRKTLEGITVSIEVPRRNDTLRSLEEEQLCLGSSGFQRWKSPRGQQGLKSPRFQQGLKSPREQQGLRSPGGRILSLKRMLSREMKGSLSPSTAGLSYSPVANIDLESGGEKRIQDQPKS</sequence>
<evidence type="ECO:0000256" key="10">
    <source>
        <dbReference type="ARBA" id="ARBA00022833"/>
    </source>
</evidence>
<proteinExistence type="inferred from homology"/>
<evidence type="ECO:0000256" key="4">
    <source>
        <dbReference type="ARBA" id="ARBA00012483"/>
    </source>
</evidence>
<evidence type="ECO:0000256" key="6">
    <source>
        <dbReference type="ARBA" id="ARBA00022692"/>
    </source>
</evidence>
<dbReference type="GO" id="GO:0008270">
    <property type="term" value="F:zinc ion binding"/>
    <property type="evidence" value="ECO:0007669"/>
    <property type="project" value="UniProtKB-KW"/>
</dbReference>
<dbReference type="Pfam" id="PF13639">
    <property type="entry name" value="zf-RING_2"/>
    <property type="match status" value="1"/>
</dbReference>
<comment type="pathway">
    <text evidence="3">Protein modification; protein ubiquitination.</text>
</comment>
<accession>A0A9Q0KBU3</accession>
<evidence type="ECO:0000256" key="3">
    <source>
        <dbReference type="ARBA" id="ARBA00004906"/>
    </source>
</evidence>
<reference evidence="18" key="1">
    <citation type="journal article" date="2023" name="Plant J.">
        <title>The genome of the king protea, Protea cynaroides.</title>
        <authorList>
            <person name="Chang J."/>
            <person name="Duong T.A."/>
            <person name="Schoeman C."/>
            <person name="Ma X."/>
            <person name="Roodt D."/>
            <person name="Barker N."/>
            <person name="Li Z."/>
            <person name="Van de Peer Y."/>
            <person name="Mizrachi E."/>
        </authorList>
    </citation>
    <scope>NUCLEOTIDE SEQUENCE</scope>
    <source>
        <tissue evidence="18">Young leaves</tissue>
    </source>
</reference>
<dbReference type="EMBL" id="JAMYWD010000006">
    <property type="protein sequence ID" value="KAJ4967668.1"/>
    <property type="molecule type" value="Genomic_DNA"/>
</dbReference>
<feature type="compositionally biased region" description="Low complexity" evidence="15">
    <location>
        <begin position="224"/>
        <end position="241"/>
    </location>
</feature>
<organism evidence="18 19">
    <name type="scientific">Protea cynaroides</name>
    <dbReference type="NCBI Taxonomy" id="273540"/>
    <lineage>
        <taxon>Eukaryota</taxon>
        <taxon>Viridiplantae</taxon>
        <taxon>Streptophyta</taxon>
        <taxon>Embryophyta</taxon>
        <taxon>Tracheophyta</taxon>
        <taxon>Spermatophyta</taxon>
        <taxon>Magnoliopsida</taxon>
        <taxon>Proteales</taxon>
        <taxon>Proteaceae</taxon>
        <taxon>Protea</taxon>
    </lineage>
</organism>
<comment type="catalytic activity">
    <reaction evidence="1">
        <text>S-ubiquitinyl-[E2 ubiquitin-conjugating enzyme]-L-cysteine + [acceptor protein]-L-lysine = [E2 ubiquitin-conjugating enzyme]-L-cysteine + N(6)-ubiquitinyl-[acceptor protein]-L-lysine.</text>
        <dbReference type="EC" id="2.3.2.27"/>
    </reaction>
</comment>
<name>A0A9Q0KBU3_9MAGN</name>
<dbReference type="AlphaFoldDB" id="A0A9Q0KBU3"/>
<evidence type="ECO:0000256" key="12">
    <source>
        <dbReference type="ARBA" id="ARBA00023136"/>
    </source>
</evidence>
<feature type="transmembrane region" description="Helical" evidence="16">
    <location>
        <begin position="30"/>
        <end position="56"/>
    </location>
</feature>
<dbReference type="InterPro" id="IPR013083">
    <property type="entry name" value="Znf_RING/FYVE/PHD"/>
</dbReference>
<dbReference type="PANTHER" id="PTHR46913">
    <property type="entry name" value="RING-H2 FINGER PROTEIN ATL16"/>
    <property type="match status" value="1"/>
</dbReference>
<evidence type="ECO:0000313" key="19">
    <source>
        <dbReference type="Proteomes" id="UP001141806"/>
    </source>
</evidence>
<feature type="domain" description="RING-type" evidence="17">
    <location>
        <begin position="125"/>
        <end position="167"/>
    </location>
</feature>
<dbReference type="GO" id="GO:0061630">
    <property type="term" value="F:ubiquitin protein ligase activity"/>
    <property type="evidence" value="ECO:0007669"/>
    <property type="project" value="UniProtKB-EC"/>
</dbReference>
<evidence type="ECO:0000256" key="11">
    <source>
        <dbReference type="ARBA" id="ARBA00022989"/>
    </source>
</evidence>
<keyword evidence="5" id="KW-0808">Transferase</keyword>
<evidence type="ECO:0000256" key="5">
    <source>
        <dbReference type="ARBA" id="ARBA00022679"/>
    </source>
</evidence>
<dbReference type="Gene3D" id="3.30.40.10">
    <property type="entry name" value="Zinc/RING finger domain, C3HC4 (zinc finger)"/>
    <property type="match status" value="1"/>
</dbReference>
<dbReference type="CDD" id="cd16461">
    <property type="entry name" value="RING-H2_EL5-like"/>
    <property type="match status" value="1"/>
</dbReference>
<dbReference type="SUPFAM" id="SSF57850">
    <property type="entry name" value="RING/U-box"/>
    <property type="match status" value="1"/>
</dbReference>
<dbReference type="PANTHER" id="PTHR46913:SF21">
    <property type="entry name" value="RING-TYPE E3 UBIQUITIN TRANSFERASE"/>
    <property type="match status" value="1"/>
</dbReference>
<feature type="region of interest" description="Disordered" evidence="15">
    <location>
        <begin position="224"/>
        <end position="243"/>
    </location>
</feature>
<evidence type="ECO:0000256" key="15">
    <source>
        <dbReference type="SAM" id="MobiDB-lite"/>
    </source>
</evidence>
<keyword evidence="10" id="KW-0862">Zinc</keyword>
<keyword evidence="9" id="KW-0833">Ubl conjugation pathway</keyword>
<dbReference type="FunFam" id="3.30.40.10:FF:000475">
    <property type="entry name" value="RING-H2 finger protein ATL3"/>
    <property type="match status" value="1"/>
</dbReference>
<evidence type="ECO:0000256" key="9">
    <source>
        <dbReference type="ARBA" id="ARBA00022786"/>
    </source>
</evidence>
<keyword evidence="8 14" id="KW-0863">Zinc-finger</keyword>
<dbReference type="GO" id="GO:0016020">
    <property type="term" value="C:membrane"/>
    <property type="evidence" value="ECO:0007669"/>
    <property type="project" value="UniProtKB-SubCell"/>
</dbReference>
<feature type="region of interest" description="Disordered" evidence="15">
    <location>
        <begin position="278"/>
        <end position="315"/>
    </location>
</feature>
<evidence type="ECO:0000256" key="14">
    <source>
        <dbReference type="PROSITE-ProRule" id="PRU00175"/>
    </source>
</evidence>
<evidence type="ECO:0000256" key="16">
    <source>
        <dbReference type="SAM" id="Phobius"/>
    </source>
</evidence>
<dbReference type="PROSITE" id="PS50089">
    <property type="entry name" value="ZF_RING_2"/>
    <property type="match status" value="1"/>
</dbReference>
<keyword evidence="12 16" id="KW-0472">Membrane</keyword>
<evidence type="ECO:0000256" key="7">
    <source>
        <dbReference type="ARBA" id="ARBA00022723"/>
    </source>
</evidence>
<evidence type="ECO:0000259" key="17">
    <source>
        <dbReference type="PROSITE" id="PS50089"/>
    </source>
</evidence>
<keyword evidence="11 16" id="KW-1133">Transmembrane helix</keyword>
<protein>
    <recommendedName>
        <fullName evidence="4">RING-type E3 ubiquitin transferase</fullName>
        <ecNumber evidence="4">2.3.2.27</ecNumber>
    </recommendedName>
</protein>
<evidence type="ECO:0000313" key="18">
    <source>
        <dbReference type="EMBL" id="KAJ4967668.1"/>
    </source>
</evidence>
<evidence type="ECO:0000256" key="2">
    <source>
        <dbReference type="ARBA" id="ARBA00004167"/>
    </source>
</evidence>
<keyword evidence="6 16" id="KW-0812">Transmembrane</keyword>
<dbReference type="InterPro" id="IPR001841">
    <property type="entry name" value="Znf_RING"/>
</dbReference>
<evidence type="ECO:0000256" key="13">
    <source>
        <dbReference type="ARBA" id="ARBA00024209"/>
    </source>
</evidence>
<keyword evidence="7" id="KW-0479">Metal-binding</keyword>
<dbReference type="GO" id="GO:0016567">
    <property type="term" value="P:protein ubiquitination"/>
    <property type="evidence" value="ECO:0007669"/>
    <property type="project" value="InterPro"/>
</dbReference>
<dbReference type="Proteomes" id="UP001141806">
    <property type="component" value="Unassembled WGS sequence"/>
</dbReference>